<dbReference type="AlphaFoldDB" id="A0A8D8YEZ4"/>
<evidence type="ECO:0000256" key="8">
    <source>
        <dbReference type="ARBA" id="ARBA00038290"/>
    </source>
</evidence>
<comment type="catalytic activity">
    <reaction evidence="11">
        <text>a uridine in tRNA + S-adenosyl-L-methionine = a 3-[(3S)-3-amino-3-carboxypropyl]uridine in tRNA + S-methyl-5'-thioadenosine + H(+)</text>
        <dbReference type="Rhea" id="RHEA:62432"/>
        <dbReference type="Rhea" id="RHEA-COMP:13339"/>
        <dbReference type="Rhea" id="RHEA-COMP:16092"/>
        <dbReference type="ChEBI" id="CHEBI:15378"/>
        <dbReference type="ChEBI" id="CHEBI:17509"/>
        <dbReference type="ChEBI" id="CHEBI:59789"/>
        <dbReference type="ChEBI" id="CHEBI:65315"/>
        <dbReference type="ChEBI" id="CHEBI:82930"/>
        <dbReference type="EC" id="2.5.1.25"/>
    </reaction>
</comment>
<organism evidence="14">
    <name type="scientific">Cacopsylla melanoneura</name>
    <dbReference type="NCBI Taxonomy" id="428564"/>
    <lineage>
        <taxon>Eukaryota</taxon>
        <taxon>Metazoa</taxon>
        <taxon>Ecdysozoa</taxon>
        <taxon>Arthropoda</taxon>
        <taxon>Hexapoda</taxon>
        <taxon>Insecta</taxon>
        <taxon>Pterygota</taxon>
        <taxon>Neoptera</taxon>
        <taxon>Paraneoptera</taxon>
        <taxon>Hemiptera</taxon>
        <taxon>Sternorrhyncha</taxon>
        <taxon>Psylloidea</taxon>
        <taxon>Psyllidae</taxon>
        <taxon>Psyllinae</taxon>
        <taxon>Cacopsylla</taxon>
    </lineage>
</organism>
<dbReference type="GO" id="GO:0006400">
    <property type="term" value="P:tRNA modification"/>
    <property type="evidence" value="ECO:0007669"/>
    <property type="project" value="TreeGrafter"/>
</dbReference>
<proteinExistence type="inferred from homology"/>
<keyword evidence="5" id="KW-0819">tRNA processing</keyword>
<evidence type="ECO:0000256" key="7">
    <source>
        <dbReference type="ARBA" id="ARBA00037050"/>
    </source>
</evidence>
<keyword evidence="6" id="KW-0539">Nucleus</keyword>
<evidence type="ECO:0000256" key="6">
    <source>
        <dbReference type="ARBA" id="ARBA00023242"/>
    </source>
</evidence>
<name>A0A8D8YEZ4_9HEMI</name>
<evidence type="ECO:0000256" key="3">
    <source>
        <dbReference type="ARBA" id="ARBA00022679"/>
    </source>
</evidence>
<dbReference type="SMART" id="SM01144">
    <property type="entry name" value="DTW"/>
    <property type="match status" value="1"/>
</dbReference>
<dbReference type="PANTHER" id="PTHR15627">
    <property type="entry name" value="NATURAL KILLER CELL-SPECIFIC ANTIGEN KLIP1"/>
    <property type="match status" value="1"/>
</dbReference>
<evidence type="ECO:0000259" key="13">
    <source>
        <dbReference type="SMART" id="SM01144"/>
    </source>
</evidence>
<evidence type="ECO:0000256" key="11">
    <source>
        <dbReference type="ARBA" id="ARBA00048718"/>
    </source>
</evidence>
<evidence type="ECO:0000256" key="10">
    <source>
        <dbReference type="ARBA" id="ARBA00042508"/>
    </source>
</evidence>
<evidence type="ECO:0000256" key="2">
    <source>
        <dbReference type="ARBA" id="ARBA00012386"/>
    </source>
</evidence>
<dbReference type="EC" id="2.5.1.25" evidence="2"/>
<keyword evidence="4" id="KW-0949">S-adenosyl-L-methionine</keyword>
<comment type="function">
    <text evidence="7">Catalyzes the formation of 3-(3-amino-3-carboxypropyl)uridine (acp3U) at position 20 in the D-loop of several cytoplasmic tRNAs (acp3U(20)).</text>
</comment>
<evidence type="ECO:0000256" key="4">
    <source>
        <dbReference type="ARBA" id="ARBA00022691"/>
    </source>
</evidence>
<dbReference type="GO" id="GO:0016432">
    <property type="term" value="F:tRNA-uridine aminocarboxypropyltransferase activity"/>
    <property type="evidence" value="ECO:0007669"/>
    <property type="project" value="UniProtKB-EC"/>
</dbReference>
<sequence>MNPKYYRIYDNSVENPFENYTIDNNSFLDELVGRTLCSKCKRSRKYFCYTCYRPMPEFAHKVPKVKLPFKIDIIKHERELEGKATSVHAAIIAPDDVTVYMYPHNVPDYSKNNEKTILIYPSKNSMSIDEFIAQHTANQSATSTNSQCEEANGRTPPEETASCQEKESERKSCDVPVPFEKAVFIDATWPQSRSIMSKAAVKNLPCITLRKRMSFFWRHQKNSPRWYLATIEAIHQLLNEVDPNNNGRYDNLLFYFEFMYRKIHTLYSYDTLLAYKRKMDLSSEKEEEKANKSTGHVPPKPSSA</sequence>
<feature type="region of interest" description="Disordered" evidence="12">
    <location>
        <begin position="284"/>
        <end position="304"/>
    </location>
</feature>
<evidence type="ECO:0000256" key="5">
    <source>
        <dbReference type="ARBA" id="ARBA00022694"/>
    </source>
</evidence>
<evidence type="ECO:0000313" key="14">
    <source>
        <dbReference type="EMBL" id="CAG6727413.1"/>
    </source>
</evidence>
<dbReference type="GO" id="GO:0005634">
    <property type="term" value="C:nucleus"/>
    <property type="evidence" value="ECO:0007669"/>
    <property type="project" value="UniProtKB-SubCell"/>
</dbReference>
<keyword evidence="3" id="KW-0808">Transferase</keyword>
<reference evidence="14" key="1">
    <citation type="submission" date="2021-05" db="EMBL/GenBank/DDBJ databases">
        <authorList>
            <person name="Alioto T."/>
            <person name="Alioto T."/>
            <person name="Gomez Garrido J."/>
        </authorList>
    </citation>
    <scope>NUCLEOTIDE SEQUENCE</scope>
</reference>
<comment type="subcellular location">
    <subcellularLocation>
        <location evidence="1">Nucleus</location>
    </subcellularLocation>
</comment>
<dbReference type="InterPro" id="IPR005636">
    <property type="entry name" value="DTW"/>
</dbReference>
<dbReference type="InterPro" id="IPR051521">
    <property type="entry name" value="tRNA_Mod/Golgi_Maint"/>
</dbReference>
<protein>
    <recommendedName>
        <fullName evidence="9">tRNA-uridine aminocarboxypropyltransferase 1</fullName>
        <ecNumber evidence="2">2.5.1.25</ecNumber>
    </recommendedName>
    <alternativeName>
        <fullName evidence="10">DTW domain-containing protein 1</fullName>
    </alternativeName>
</protein>
<accession>A0A8D8YEZ4</accession>
<evidence type="ECO:0000256" key="9">
    <source>
        <dbReference type="ARBA" id="ARBA00039242"/>
    </source>
</evidence>
<dbReference type="PANTHER" id="PTHR15627:SF8">
    <property type="entry name" value="TRNA-URIDINE AMINOCARBOXYPROPYLTRANSFERASE 1"/>
    <property type="match status" value="1"/>
</dbReference>
<feature type="compositionally biased region" description="Polar residues" evidence="12">
    <location>
        <begin position="139"/>
        <end position="149"/>
    </location>
</feature>
<evidence type="ECO:0000256" key="1">
    <source>
        <dbReference type="ARBA" id="ARBA00004123"/>
    </source>
</evidence>
<dbReference type="EMBL" id="HBUF01373998">
    <property type="protein sequence ID" value="CAG6727413.1"/>
    <property type="molecule type" value="Transcribed_RNA"/>
</dbReference>
<evidence type="ECO:0000256" key="12">
    <source>
        <dbReference type="SAM" id="MobiDB-lite"/>
    </source>
</evidence>
<comment type="similarity">
    <text evidence="8">Belongs to the TDD superfamily. DTWD1 family.</text>
</comment>
<feature type="region of interest" description="Disordered" evidence="12">
    <location>
        <begin position="139"/>
        <end position="167"/>
    </location>
</feature>
<feature type="domain" description="DTW" evidence="13">
    <location>
        <begin position="44"/>
        <end position="268"/>
    </location>
</feature>
<dbReference type="Pfam" id="PF03942">
    <property type="entry name" value="DTW"/>
    <property type="match status" value="1"/>
</dbReference>